<dbReference type="InterPro" id="IPR040434">
    <property type="entry name" value="TSAP1"/>
</dbReference>
<dbReference type="GO" id="GO:0001514">
    <property type="term" value="P:selenocysteine incorporation"/>
    <property type="evidence" value="ECO:0007669"/>
    <property type="project" value="TreeGrafter"/>
</dbReference>
<dbReference type="Proteomes" id="UP000694680">
    <property type="component" value="Chromosome 11"/>
</dbReference>
<evidence type="ECO:0000256" key="3">
    <source>
        <dbReference type="ARBA" id="ARBA00008920"/>
    </source>
</evidence>
<dbReference type="InterPro" id="IPR035979">
    <property type="entry name" value="RBD_domain_sf"/>
</dbReference>
<proteinExistence type="inferred from homology"/>
<evidence type="ECO:0000259" key="13">
    <source>
        <dbReference type="PROSITE" id="PS50102"/>
    </source>
</evidence>
<dbReference type="PROSITE" id="PS50102">
    <property type="entry name" value="RRM"/>
    <property type="match status" value="2"/>
</dbReference>
<keyword evidence="5" id="KW-0963">Cytoplasm</keyword>
<name>A0A8C5G158_GOUWI</name>
<protein>
    <recommendedName>
        <fullName evidence="4">tRNA selenocysteine 1-associated protein 1</fullName>
    </recommendedName>
    <alternativeName>
        <fullName evidence="10">tRNA selenocysteine-associated protein 1</fullName>
    </alternativeName>
</protein>
<evidence type="ECO:0000256" key="10">
    <source>
        <dbReference type="ARBA" id="ARBA00033477"/>
    </source>
</evidence>
<keyword evidence="9" id="KW-0539">Nucleus</keyword>
<keyword evidence="15" id="KW-1185">Reference proteome</keyword>
<dbReference type="Pfam" id="PF00076">
    <property type="entry name" value="RRM_1"/>
    <property type="match status" value="2"/>
</dbReference>
<evidence type="ECO:0000256" key="8">
    <source>
        <dbReference type="ARBA" id="ARBA00022917"/>
    </source>
</evidence>
<dbReference type="FunFam" id="3.30.70.330:FF:000166">
    <property type="entry name" value="Trna selenocysteine 1-associated protein 1"/>
    <property type="match status" value="1"/>
</dbReference>
<comment type="similarity">
    <text evidence="3">Belongs to the RRM TRSPAP family.</text>
</comment>
<accession>A0A8C5G158</accession>
<gene>
    <name evidence="14" type="primary">trnau1ap</name>
</gene>
<dbReference type="FunFam" id="3.30.70.330:FF:000159">
    <property type="entry name" value="tRNA selenocysteine 1-associated protein 1"/>
    <property type="match status" value="1"/>
</dbReference>
<evidence type="ECO:0000256" key="6">
    <source>
        <dbReference type="ARBA" id="ARBA00022737"/>
    </source>
</evidence>
<dbReference type="GO" id="GO:0000049">
    <property type="term" value="F:tRNA binding"/>
    <property type="evidence" value="ECO:0007669"/>
    <property type="project" value="TreeGrafter"/>
</dbReference>
<dbReference type="CDD" id="cd12610">
    <property type="entry name" value="RRM1_SECp43"/>
    <property type="match status" value="1"/>
</dbReference>
<dbReference type="AlphaFoldDB" id="A0A8C5G158"/>
<keyword evidence="6" id="KW-0677">Repeat</keyword>
<evidence type="ECO:0000256" key="1">
    <source>
        <dbReference type="ARBA" id="ARBA00004123"/>
    </source>
</evidence>
<dbReference type="Ensembl" id="ENSGWIT00000007267.1">
    <property type="protein sequence ID" value="ENSGWIP00000006571.1"/>
    <property type="gene ID" value="ENSGWIG00000003813.1"/>
</dbReference>
<feature type="domain" description="RRM" evidence="13">
    <location>
        <begin position="2"/>
        <end position="83"/>
    </location>
</feature>
<evidence type="ECO:0000256" key="9">
    <source>
        <dbReference type="ARBA" id="ARBA00023242"/>
    </source>
</evidence>
<comment type="subcellular location">
    <subcellularLocation>
        <location evidence="2">Cytoplasm</location>
    </subcellularLocation>
    <subcellularLocation>
        <location evidence="1">Nucleus</location>
    </subcellularLocation>
</comment>
<dbReference type="InterPro" id="IPR012677">
    <property type="entry name" value="Nucleotide-bd_a/b_plait_sf"/>
</dbReference>
<evidence type="ECO:0000313" key="14">
    <source>
        <dbReference type="Ensembl" id="ENSGWIP00000006571.1"/>
    </source>
</evidence>
<dbReference type="GO" id="GO:0005634">
    <property type="term" value="C:nucleus"/>
    <property type="evidence" value="ECO:0007669"/>
    <property type="project" value="UniProtKB-SubCell"/>
</dbReference>
<dbReference type="Gene3D" id="3.30.70.330">
    <property type="match status" value="2"/>
</dbReference>
<dbReference type="PANTHER" id="PTHR37457">
    <property type="entry name" value="TRNA SELENOCYSTEINE 1-ASSOCIATED PROTEIN 1-RELATED"/>
    <property type="match status" value="1"/>
</dbReference>
<dbReference type="InterPro" id="IPR000504">
    <property type="entry name" value="RRM_dom"/>
</dbReference>
<dbReference type="GO" id="GO:0005737">
    <property type="term" value="C:cytoplasm"/>
    <property type="evidence" value="ECO:0007669"/>
    <property type="project" value="UniProtKB-SubCell"/>
</dbReference>
<dbReference type="PANTHER" id="PTHR37457:SF2">
    <property type="entry name" value="TRNA SELENOCYSTEINE 1-ASSOCIATED PROTEIN 1"/>
    <property type="match status" value="1"/>
</dbReference>
<dbReference type="SUPFAM" id="SSF54928">
    <property type="entry name" value="RNA-binding domain, RBD"/>
    <property type="match status" value="1"/>
</dbReference>
<evidence type="ECO:0000256" key="11">
    <source>
        <dbReference type="ARBA" id="ARBA00055746"/>
    </source>
</evidence>
<evidence type="ECO:0000256" key="4">
    <source>
        <dbReference type="ARBA" id="ARBA00016598"/>
    </source>
</evidence>
<comment type="function">
    <text evidence="11">Involved in the early steps of selenocysteine biosynthesis and tRNA(Sec) charging to the later steps resulting in the cotranslational incorporation of selenocysteine into selenoproteins.</text>
</comment>
<evidence type="ECO:0000256" key="5">
    <source>
        <dbReference type="ARBA" id="ARBA00022490"/>
    </source>
</evidence>
<organism evidence="14 15">
    <name type="scientific">Gouania willdenowi</name>
    <name type="common">Blunt-snouted clingfish</name>
    <name type="synonym">Lepadogaster willdenowi</name>
    <dbReference type="NCBI Taxonomy" id="441366"/>
    <lineage>
        <taxon>Eukaryota</taxon>
        <taxon>Metazoa</taxon>
        <taxon>Chordata</taxon>
        <taxon>Craniata</taxon>
        <taxon>Vertebrata</taxon>
        <taxon>Euteleostomi</taxon>
        <taxon>Actinopterygii</taxon>
        <taxon>Neopterygii</taxon>
        <taxon>Teleostei</taxon>
        <taxon>Neoteleostei</taxon>
        <taxon>Acanthomorphata</taxon>
        <taxon>Ovalentaria</taxon>
        <taxon>Blenniimorphae</taxon>
        <taxon>Blenniiformes</taxon>
        <taxon>Gobiesocoidei</taxon>
        <taxon>Gobiesocidae</taxon>
        <taxon>Gobiesocinae</taxon>
        <taxon>Gouania</taxon>
    </lineage>
</organism>
<evidence type="ECO:0000256" key="7">
    <source>
        <dbReference type="ARBA" id="ARBA00022884"/>
    </source>
</evidence>
<keyword evidence="8" id="KW-0648">Protein biosynthesis</keyword>
<sequence>MSTLWMGNLETYMDEKFITRAFSTMGEQVVSVRIIRSKTTGGALGYCFVEMTDEATAERCLRKVNGKSLPGASPPTRFKLNRATFGKQDTCQMYSLFVGDLTPEVDDGMLYEFFYNRYPSCRGGKVVLDSMGNSKGCGFVQFPDERLQKRALDECQGSLGLGSKPLRLSLAANNLRNKLPSQPSDVKSWQPSSGYGYDMYSQYQHQTYPGYYPWTYDQSGAMYGYNYYDYSQYPSTQVQQHYTHTIHTHIIYTHYTHTHYIHTLYTHTHTHYIHTLYTHTHIIYTHYTHTHIIYTHYTHTHIIYTHYTHTHTLYTHTIHTHTHYIHTLYTHTHTHYIHTLYTHTHYIHTLYTHTHIIYTHYTHTHTHYIHTLYTHRGRPWLRWLRVVF</sequence>
<feature type="domain" description="RRM" evidence="13">
    <location>
        <begin position="94"/>
        <end position="173"/>
    </location>
</feature>
<reference evidence="14" key="1">
    <citation type="submission" date="2020-06" db="EMBL/GenBank/DDBJ databases">
        <authorList>
            <consortium name="Wellcome Sanger Institute Data Sharing"/>
        </authorList>
    </citation>
    <scope>NUCLEOTIDE SEQUENCE [LARGE SCALE GENOMIC DNA]</scope>
</reference>
<evidence type="ECO:0000256" key="12">
    <source>
        <dbReference type="PROSITE-ProRule" id="PRU00176"/>
    </source>
</evidence>
<dbReference type="SMART" id="SM00360">
    <property type="entry name" value="RRM"/>
    <property type="match status" value="2"/>
</dbReference>
<reference evidence="14" key="2">
    <citation type="submission" date="2025-08" db="UniProtKB">
        <authorList>
            <consortium name="Ensembl"/>
        </authorList>
    </citation>
    <scope>IDENTIFICATION</scope>
</reference>
<evidence type="ECO:0000256" key="2">
    <source>
        <dbReference type="ARBA" id="ARBA00004496"/>
    </source>
</evidence>
<reference evidence="14" key="3">
    <citation type="submission" date="2025-09" db="UniProtKB">
        <authorList>
            <consortium name="Ensembl"/>
        </authorList>
    </citation>
    <scope>IDENTIFICATION</scope>
</reference>
<keyword evidence="7 12" id="KW-0694">RNA-binding</keyword>
<evidence type="ECO:0000313" key="15">
    <source>
        <dbReference type="Proteomes" id="UP000694680"/>
    </source>
</evidence>